<protein>
    <submittedName>
        <fullName evidence="1">Uncharacterized protein</fullName>
    </submittedName>
</protein>
<keyword evidence="2" id="KW-1185">Reference proteome</keyword>
<dbReference type="Proteomes" id="UP001597301">
    <property type="component" value="Unassembled WGS sequence"/>
</dbReference>
<comment type="caution">
    <text evidence="1">The sequence shown here is derived from an EMBL/GenBank/DDBJ whole genome shotgun (WGS) entry which is preliminary data.</text>
</comment>
<evidence type="ECO:0000313" key="1">
    <source>
        <dbReference type="EMBL" id="MFD1707016.1"/>
    </source>
</evidence>
<name>A0ABW4KID5_9BACI</name>
<organism evidence="1 2">
    <name type="scientific">Siminovitchia sediminis</name>
    <dbReference type="NCBI Taxonomy" id="1274353"/>
    <lineage>
        <taxon>Bacteria</taxon>
        <taxon>Bacillati</taxon>
        <taxon>Bacillota</taxon>
        <taxon>Bacilli</taxon>
        <taxon>Bacillales</taxon>
        <taxon>Bacillaceae</taxon>
        <taxon>Siminovitchia</taxon>
    </lineage>
</organism>
<dbReference type="EMBL" id="JBHUEO010000025">
    <property type="protein sequence ID" value="MFD1707016.1"/>
    <property type="molecule type" value="Genomic_DNA"/>
</dbReference>
<reference evidence="2" key="1">
    <citation type="journal article" date="2019" name="Int. J. Syst. Evol. Microbiol.">
        <title>The Global Catalogue of Microorganisms (GCM) 10K type strain sequencing project: providing services to taxonomists for standard genome sequencing and annotation.</title>
        <authorList>
            <consortium name="The Broad Institute Genomics Platform"/>
            <consortium name="The Broad Institute Genome Sequencing Center for Infectious Disease"/>
            <person name="Wu L."/>
            <person name="Ma J."/>
        </authorList>
    </citation>
    <scope>NUCLEOTIDE SEQUENCE [LARGE SCALE GENOMIC DNA]</scope>
    <source>
        <strain evidence="2">CGMCC 1.12295</strain>
    </source>
</reference>
<dbReference type="RefSeq" id="WP_380773741.1">
    <property type="nucleotide sequence ID" value="NZ_JBHUEO010000025.1"/>
</dbReference>
<sequence length="119" mass="13295">MVPIRTADGHYDPSGVFIREAGIDIDRYCSVHRGFLMVLSALVSIVLQITRPDVIVKNIFLPNVFHVSNGWLLTRLLRTIFTVLAVFQRGPEWLISKNTGGLPAYDLIPVLFVTFLLAG</sequence>
<accession>A0ABW4KID5</accession>
<proteinExistence type="predicted"/>
<gene>
    <name evidence="1" type="ORF">ACFSCZ_09760</name>
</gene>
<evidence type="ECO:0000313" key="2">
    <source>
        <dbReference type="Proteomes" id="UP001597301"/>
    </source>
</evidence>